<keyword evidence="4" id="KW-1185">Reference proteome</keyword>
<gene>
    <name evidence="1" type="ORF">CURHAP_LOCUS30131</name>
    <name evidence="2" type="ORF">ORAREDHAP_LOCUS29763</name>
</gene>
<evidence type="ECO:0000313" key="3">
    <source>
        <dbReference type="Proteomes" id="UP000507222"/>
    </source>
</evidence>
<dbReference type="Proteomes" id="UP000507222">
    <property type="component" value="Unassembled WGS sequence"/>
</dbReference>
<evidence type="ECO:0000313" key="1">
    <source>
        <dbReference type="EMBL" id="CAB4278643.1"/>
    </source>
</evidence>
<reference evidence="1 3" key="2">
    <citation type="submission" date="2020-05" db="EMBL/GenBank/DDBJ databases">
        <authorList>
            <person name="Campoy J."/>
            <person name="Schneeberger K."/>
            <person name="Spophaly S."/>
        </authorList>
    </citation>
    <scope>NUCLEOTIDE SEQUENCE [LARGE SCALE GENOMIC DNA]</scope>
    <source>
        <strain evidence="1">PruArmRojPasFocal</strain>
    </source>
</reference>
<accession>A0A6J5URY7</accession>
<dbReference type="EMBL" id="CAEKKB010000004">
    <property type="protein sequence ID" value="CAB4309055.1"/>
    <property type="molecule type" value="Genomic_DNA"/>
</dbReference>
<dbReference type="EMBL" id="CAEKDK010000004">
    <property type="protein sequence ID" value="CAB4278643.1"/>
    <property type="molecule type" value="Genomic_DNA"/>
</dbReference>
<evidence type="ECO:0000313" key="4">
    <source>
        <dbReference type="Proteomes" id="UP000507245"/>
    </source>
</evidence>
<protein>
    <submittedName>
        <fullName evidence="1">Uncharacterized protein</fullName>
    </submittedName>
</protein>
<organism evidence="1 3">
    <name type="scientific">Prunus armeniaca</name>
    <name type="common">Apricot</name>
    <name type="synonym">Armeniaca vulgaris</name>
    <dbReference type="NCBI Taxonomy" id="36596"/>
    <lineage>
        <taxon>Eukaryota</taxon>
        <taxon>Viridiplantae</taxon>
        <taxon>Streptophyta</taxon>
        <taxon>Embryophyta</taxon>
        <taxon>Tracheophyta</taxon>
        <taxon>Spermatophyta</taxon>
        <taxon>Magnoliopsida</taxon>
        <taxon>eudicotyledons</taxon>
        <taxon>Gunneridae</taxon>
        <taxon>Pentapetalae</taxon>
        <taxon>rosids</taxon>
        <taxon>fabids</taxon>
        <taxon>Rosales</taxon>
        <taxon>Rosaceae</taxon>
        <taxon>Amygdaloideae</taxon>
        <taxon>Amygdaleae</taxon>
        <taxon>Prunus</taxon>
    </lineage>
</organism>
<evidence type="ECO:0000313" key="2">
    <source>
        <dbReference type="EMBL" id="CAB4309055.1"/>
    </source>
</evidence>
<dbReference type="Proteomes" id="UP000507245">
    <property type="component" value="Unassembled WGS sequence"/>
</dbReference>
<proteinExistence type="predicted"/>
<reference evidence="4" key="1">
    <citation type="journal article" date="2020" name="Genome Biol.">
        <title>Gamete binning: chromosome-level and haplotype-resolved genome assembly enabled by high-throughput single-cell sequencing of gamete genomes.</title>
        <authorList>
            <person name="Campoy J.A."/>
            <person name="Sun H."/>
            <person name="Goel M."/>
            <person name="Jiao W.-B."/>
            <person name="Folz-Donahue K."/>
            <person name="Wang N."/>
            <person name="Rubio M."/>
            <person name="Liu C."/>
            <person name="Kukat C."/>
            <person name="Ruiz D."/>
            <person name="Huettel B."/>
            <person name="Schneeberger K."/>
        </authorList>
    </citation>
    <scope>NUCLEOTIDE SEQUENCE [LARGE SCALE GENOMIC DNA]</scope>
    <source>
        <strain evidence="4">cv. Rojo Pasion</strain>
    </source>
</reference>
<name>A0A6J5URY7_PRUAR</name>
<dbReference type="AlphaFoldDB" id="A0A6J5URY7"/>
<sequence>MAPMASPAAFVATRSQVAFATCARVTNPFVPSVSLKFVISLALANLFTVLRVPHPPLKVFSVLHPVASHFNAGTANNLVMFKPSVVILVLLPACMLRPLPTLTGIWTPVPPIT</sequence>